<dbReference type="Proteomes" id="UP000583800">
    <property type="component" value="Unassembled WGS sequence"/>
</dbReference>
<proteinExistence type="predicted"/>
<dbReference type="GO" id="GO:0032259">
    <property type="term" value="P:methylation"/>
    <property type="evidence" value="ECO:0007669"/>
    <property type="project" value="UniProtKB-KW"/>
</dbReference>
<organism evidence="1 2">
    <name type="scientific">Nonomuraea muscovyensis</name>
    <dbReference type="NCBI Taxonomy" id="1124761"/>
    <lineage>
        <taxon>Bacteria</taxon>
        <taxon>Bacillati</taxon>
        <taxon>Actinomycetota</taxon>
        <taxon>Actinomycetes</taxon>
        <taxon>Streptosporangiales</taxon>
        <taxon>Streptosporangiaceae</taxon>
        <taxon>Nonomuraea</taxon>
    </lineage>
</organism>
<reference evidence="1 2" key="1">
    <citation type="submission" date="2020-08" db="EMBL/GenBank/DDBJ databases">
        <title>Sequencing the genomes of 1000 actinobacteria strains.</title>
        <authorList>
            <person name="Klenk H.-P."/>
        </authorList>
    </citation>
    <scope>NUCLEOTIDE SEQUENCE [LARGE SCALE GENOMIC DNA]</scope>
    <source>
        <strain evidence="1 2">DSM 45913</strain>
    </source>
</reference>
<dbReference type="AlphaFoldDB" id="A0A7X0C392"/>
<dbReference type="Pfam" id="PF13489">
    <property type="entry name" value="Methyltransf_23"/>
    <property type="match status" value="1"/>
</dbReference>
<dbReference type="RefSeq" id="WP_185085334.1">
    <property type="nucleotide sequence ID" value="NZ_JACHJB010000002.1"/>
</dbReference>
<dbReference type="EMBL" id="JACHJB010000002">
    <property type="protein sequence ID" value="MBB6347378.1"/>
    <property type="molecule type" value="Genomic_DNA"/>
</dbReference>
<sequence>MDDLQPASWGVLGRAAPFSDCFGYDRGTPVDRRHIDAFLTACAHLVRPPLLEVGDDDYARRFAGDDAEVDVVDIDPGNTDATLVADLSEPGSLPAARYRCVLLIQTLQYVRDPRAALENVRRSLAPAGTLLVTVPGISRTDPVDDTLMADRWRFTPAGLRDLLAEVFGPESVRCRGYGGLHAATAFLYGLAAEEAGELDRGEAGGAEFPVVVCGTARSGP</sequence>
<dbReference type="SUPFAM" id="SSF53335">
    <property type="entry name" value="S-adenosyl-L-methionine-dependent methyltransferases"/>
    <property type="match status" value="1"/>
</dbReference>
<evidence type="ECO:0000313" key="1">
    <source>
        <dbReference type="EMBL" id="MBB6347378.1"/>
    </source>
</evidence>
<accession>A0A7X0C392</accession>
<keyword evidence="1" id="KW-0489">Methyltransferase</keyword>
<keyword evidence="2" id="KW-1185">Reference proteome</keyword>
<dbReference type="InterPro" id="IPR029063">
    <property type="entry name" value="SAM-dependent_MTases_sf"/>
</dbReference>
<dbReference type="GO" id="GO:0008168">
    <property type="term" value="F:methyltransferase activity"/>
    <property type="evidence" value="ECO:0007669"/>
    <property type="project" value="UniProtKB-KW"/>
</dbReference>
<evidence type="ECO:0000313" key="2">
    <source>
        <dbReference type="Proteomes" id="UP000583800"/>
    </source>
</evidence>
<keyword evidence="1" id="KW-0808">Transferase</keyword>
<dbReference type="Gene3D" id="3.40.50.150">
    <property type="entry name" value="Vaccinia Virus protein VP39"/>
    <property type="match status" value="1"/>
</dbReference>
<name>A0A7X0C392_9ACTN</name>
<protein>
    <submittedName>
        <fullName evidence="1">SAM-dependent methyltransferase</fullName>
    </submittedName>
</protein>
<comment type="caution">
    <text evidence="1">The sequence shown here is derived from an EMBL/GenBank/DDBJ whole genome shotgun (WGS) entry which is preliminary data.</text>
</comment>
<gene>
    <name evidence="1" type="ORF">FHU36_003923</name>
</gene>